<protein>
    <submittedName>
        <fullName evidence="1">Glycerol uptake operon antiterminator</fullName>
    </submittedName>
</protein>
<evidence type="ECO:0000313" key="1">
    <source>
        <dbReference type="EMBL" id="SDK02003.1"/>
    </source>
</evidence>
<dbReference type="PIRSF" id="PIRSF016897">
    <property type="entry name" value="GlpP"/>
    <property type="match status" value="1"/>
</dbReference>
<dbReference type="InterPro" id="IPR013785">
    <property type="entry name" value="Aldolase_TIM"/>
</dbReference>
<organism evidence="1 2">
    <name type="scientific">Natronincola ferrireducens</name>
    <dbReference type="NCBI Taxonomy" id="393762"/>
    <lineage>
        <taxon>Bacteria</taxon>
        <taxon>Bacillati</taxon>
        <taxon>Bacillota</taxon>
        <taxon>Clostridia</taxon>
        <taxon>Peptostreptococcales</taxon>
        <taxon>Natronincolaceae</taxon>
        <taxon>Natronincola</taxon>
    </lineage>
</organism>
<dbReference type="EMBL" id="FNFP01000001">
    <property type="protein sequence ID" value="SDK02003.1"/>
    <property type="molecule type" value="Genomic_DNA"/>
</dbReference>
<dbReference type="Pfam" id="PF04309">
    <property type="entry name" value="G3P_antiterm"/>
    <property type="match status" value="1"/>
</dbReference>
<dbReference type="PANTHER" id="PTHR35787">
    <property type="entry name" value="GLYCEROL UPTAKE OPERON ANTITERMINATOR REGULATORY PROTEIN"/>
    <property type="match status" value="1"/>
</dbReference>
<reference evidence="1 2" key="1">
    <citation type="submission" date="2016-10" db="EMBL/GenBank/DDBJ databases">
        <authorList>
            <person name="de Groot N.N."/>
        </authorList>
    </citation>
    <scope>NUCLEOTIDE SEQUENCE [LARGE SCALE GENOMIC DNA]</scope>
    <source>
        <strain evidence="1 2">DSM 18346</strain>
    </source>
</reference>
<proteinExistence type="predicted"/>
<dbReference type="InterPro" id="IPR006699">
    <property type="entry name" value="GlpP"/>
</dbReference>
<dbReference type="SUPFAM" id="SSF110391">
    <property type="entry name" value="GlpP-like"/>
    <property type="match status" value="1"/>
</dbReference>
<dbReference type="STRING" id="393762.SAMN05660472_00538"/>
<dbReference type="Proteomes" id="UP000198718">
    <property type="component" value="Unassembled WGS sequence"/>
</dbReference>
<dbReference type="GO" id="GO:0006071">
    <property type="term" value="P:glycerol metabolic process"/>
    <property type="evidence" value="ECO:0007669"/>
    <property type="project" value="InterPro"/>
</dbReference>
<dbReference type="Gene3D" id="3.20.20.70">
    <property type="entry name" value="Aldolase class I"/>
    <property type="match status" value="1"/>
</dbReference>
<accession>A0A1G8YH30</accession>
<name>A0A1G8YH30_9FIRM</name>
<sequence>MMNGLIMERIENNPIIAAVQNESDIDHAIASDVTTIFLLSADIFNAKILVDKIKEVNKSVLIHIDFLEGIGKDAKAIDYIIQVIQPDGVISTKSSHIKLAKEKGMFTIQRFFLIDNKSYDMTIKSVKSIQPDMIEIMPGVMPRVISRITEEISTPVIAGGLISSKQDIMEILKAGALGTSTGKKELWAL</sequence>
<dbReference type="GO" id="GO:0006355">
    <property type="term" value="P:regulation of DNA-templated transcription"/>
    <property type="evidence" value="ECO:0007669"/>
    <property type="project" value="InterPro"/>
</dbReference>
<keyword evidence="2" id="KW-1185">Reference proteome</keyword>
<gene>
    <name evidence="1" type="ORF">SAMN05660472_00538</name>
</gene>
<dbReference type="PANTHER" id="PTHR35787:SF1">
    <property type="entry name" value="GLYCEROL UPTAKE OPERON ANTITERMINATOR REGULATORY PROTEIN"/>
    <property type="match status" value="1"/>
</dbReference>
<dbReference type="OrthoDB" id="9799580at2"/>
<dbReference type="AlphaFoldDB" id="A0A1G8YH30"/>
<evidence type="ECO:0000313" key="2">
    <source>
        <dbReference type="Proteomes" id="UP000198718"/>
    </source>
</evidence>